<sequence>MSLSSRQFNVDGITHVGALFYPLCREDRSPAPLSIETAPDQRFLSAIREPTVGSD</sequence>
<evidence type="ECO:0000313" key="2">
    <source>
        <dbReference type="Proteomes" id="UP001174314"/>
    </source>
</evidence>
<dbReference type="EMBL" id="CP137757">
    <property type="protein sequence ID" value="WPF24773.1"/>
    <property type="molecule type" value="Genomic_DNA"/>
</dbReference>
<evidence type="ECO:0000313" key="1">
    <source>
        <dbReference type="EMBL" id="WPF24773.1"/>
    </source>
</evidence>
<proteinExistence type="predicted"/>
<dbReference type="Proteomes" id="UP001174314">
    <property type="component" value="Chromosome"/>
</dbReference>
<dbReference type="AlphaFoldDB" id="A0AAU0Q0V0"/>
<dbReference type="KEGG" id="cpsk:Q0N40_09615"/>
<gene>
    <name evidence="1" type="ORF">Q0N40_09615</name>
</gene>
<dbReference type="RefSeq" id="WP_236882981.1">
    <property type="nucleotide sequence ID" value="NZ_CP137757.1"/>
</dbReference>
<name>A0AAU0Q0V0_9CORY</name>
<organism evidence="1 2">
    <name type="scientific">Corynebacterium pseudokroppenstedtii</name>
    <dbReference type="NCBI Taxonomy" id="2804917"/>
    <lineage>
        <taxon>Bacteria</taxon>
        <taxon>Bacillati</taxon>
        <taxon>Actinomycetota</taxon>
        <taxon>Actinomycetes</taxon>
        <taxon>Mycobacteriales</taxon>
        <taxon>Corynebacteriaceae</taxon>
        <taxon>Corynebacterium</taxon>
    </lineage>
</organism>
<protein>
    <submittedName>
        <fullName evidence="1">Uncharacterized protein</fullName>
    </submittedName>
</protein>
<accession>A0AAU0Q0V0</accession>
<keyword evidence="2" id="KW-1185">Reference proteome</keyword>
<reference evidence="1 2" key="1">
    <citation type="submission" date="2023-10" db="EMBL/GenBank/DDBJ databases">
        <title>complete genome sequence of Corynebacterium pseudokroppenstedtii P15-C1.</title>
        <authorList>
            <person name="Bruggemann H."/>
            <person name="Poehlein A."/>
        </authorList>
    </citation>
    <scope>NUCLEOTIDE SEQUENCE [LARGE SCALE GENOMIC DNA]</scope>
    <source>
        <strain evidence="1 2">P15_C1</strain>
    </source>
</reference>